<dbReference type="Gene3D" id="2.60.200.60">
    <property type="match status" value="1"/>
</dbReference>
<dbReference type="CDD" id="cd14737">
    <property type="entry name" value="PAAR_1"/>
    <property type="match status" value="1"/>
</dbReference>
<sequence>MPKVTLQGHLCTGHGCWPPRGSIEGEPKFTVGGIPVHCEGHAWGAHTCPAIPETHASVLQAGAPRFTVGGKELGRVGDPVACGSLVAQGFETFTVGD</sequence>
<gene>
    <name evidence="1" type="ORF">DY252_05705</name>
</gene>
<dbReference type="InterPro" id="IPR008727">
    <property type="entry name" value="PAAR_motif"/>
</dbReference>
<proteinExistence type="predicted"/>
<accession>A0ABM6XWD2</accession>
<dbReference type="EMBL" id="CP031555">
    <property type="protein sequence ID" value="AXO13773.1"/>
    <property type="molecule type" value="Genomic_DNA"/>
</dbReference>
<evidence type="ECO:0000313" key="1">
    <source>
        <dbReference type="EMBL" id="AXO13773.1"/>
    </source>
</evidence>
<reference evidence="1 2" key="1">
    <citation type="submission" date="2018-08" db="EMBL/GenBank/DDBJ databases">
        <title>Complete genome sequence of type strain Thalassospira indica MCCC 1A01103T, isolated from isolated from deep seawater of the Indian Ocean.</title>
        <authorList>
            <person name="Liu Y."/>
        </authorList>
    </citation>
    <scope>NUCLEOTIDE SEQUENCE [LARGE SCALE GENOMIC DNA]</scope>
    <source>
        <strain evidence="1 2">PB8BT</strain>
    </source>
</reference>
<keyword evidence="2" id="KW-1185">Reference proteome</keyword>
<dbReference type="Proteomes" id="UP000256971">
    <property type="component" value="Chromosome"/>
</dbReference>
<dbReference type="RefSeq" id="WP_064787312.1">
    <property type="nucleotide sequence ID" value="NZ_CP031555.1"/>
</dbReference>
<organism evidence="1 2">
    <name type="scientific">Thalassospira indica</name>
    <dbReference type="NCBI Taxonomy" id="1891279"/>
    <lineage>
        <taxon>Bacteria</taxon>
        <taxon>Pseudomonadati</taxon>
        <taxon>Pseudomonadota</taxon>
        <taxon>Alphaproteobacteria</taxon>
        <taxon>Rhodospirillales</taxon>
        <taxon>Thalassospiraceae</taxon>
        <taxon>Thalassospira</taxon>
    </lineage>
</organism>
<evidence type="ECO:0000313" key="2">
    <source>
        <dbReference type="Proteomes" id="UP000256971"/>
    </source>
</evidence>
<dbReference type="Pfam" id="PF05488">
    <property type="entry name" value="PAAR_motif"/>
    <property type="match status" value="1"/>
</dbReference>
<name>A0ABM6XWD2_9PROT</name>
<protein>
    <submittedName>
        <fullName evidence="1">PaaR repeat-containing protein</fullName>
    </submittedName>
</protein>